<evidence type="ECO:0000256" key="2">
    <source>
        <dbReference type="ARBA" id="ARBA00009664"/>
    </source>
</evidence>
<dbReference type="EMBL" id="MF101427">
    <property type="protein sequence ID" value="ARW63274.1"/>
    <property type="molecule type" value="Genomic_DNA"/>
</dbReference>
<evidence type="ECO:0000313" key="5">
    <source>
        <dbReference type="EMBL" id="ARW63274.1"/>
    </source>
</evidence>
<dbReference type="InterPro" id="IPR007570">
    <property type="entry name" value="Uncharacterised_Ycf23"/>
</dbReference>
<dbReference type="Pfam" id="PF04481">
    <property type="entry name" value="DUF561"/>
    <property type="match status" value="1"/>
</dbReference>
<dbReference type="InterPro" id="IPR011060">
    <property type="entry name" value="RibuloseP-bd_barrel"/>
</dbReference>
<dbReference type="SUPFAM" id="SSF51366">
    <property type="entry name" value="Ribulose-phoshate binding barrel"/>
    <property type="match status" value="1"/>
</dbReference>
<dbReference type="GO" id="GO:0009536">
    <property type="term" value="C:plastid"/>
    <property type="evidence" value="ECO:0007669"/>
    <property type="project" value="UniProtKB-SubCell"/>
</dbReference>
<dbReference type="GeneID" id="33356619"/>
<keyword evidence="4 5" id="KW-0934">Plastid</keyword>
<dbReference type="PANTHER" id="PTHR36895:SF1">
    <property type="entry name" value="YCF23 PROTEIN"/>
    <property type="match status" value="1"/>
</dbReference>
<name>A0A1Z1MC04_9FLOR</name>
<dbReference type="AlphaFoldDB" id="A0A1Z1MC04"/>
<geneLocation type="chloroplast" evidence="5"/>
<proteinExistence type="inferred from homology"/>
<gene>
    <name evidence="5" type="primary">ycf23</name>
</gene>
<reference evidence="5" key="1">
    <citation type="journal article" date="2017" name="J. Phycol.">
        <title>Analysis of chloroplast genomes and a supermatrix inform reclassification of the Rhodomelaceae (Rhodophyta).</title>
        <authorList>
            <person name="Diaz-Tapia P."/>
            <person name="Maggs C.A."/>
            <person name="West J.A."/>
            <person name="Verbruggen H."/>
        </authorList>
    </citation>
    <scope>NUCLEOTIDE SEQUENCE</scope>
    <source>
        <strain evidence="5">PD547</strain>
    </source>
</reference>
<dbReference type="RefSeq" id="YP_009394712.1">
    <property type="nucleotide sequence ID" value="NC_035274.1"/>
</dbReference>
<evidence type="ECO:0000256" key="3">
    <source>
        <dbReference type="ARBA" id="ARBA00021523"/>
    </source>
</evidence>
<accession>A0A1Z1MC04</accession>
<keyword evidence="5" id="KW-0150">Chloroplast</keyword>
<evidence type="ECO:0000256" key="4">
    <source>
        <dbReference type="ARBA" id="ARBA00022640"/>
    </source>
</evidence>
<organism evidence="5">
    <name type="scientific">Polysiphonia elongata</name>
    <dbReference type="NCBI Taxonomy" id="159753"/>
    <lineage>
        <taxon>Eukaryota</taxon>
        <taxon>Rhodophyta</taxon>
        <taxon>Florideophyceae</taxon>
        <taxon>Rhodymeniophycidae</taxon>
        <taxon>Ceramiales</taxon>
        <taxon>Rhodomelaceae</taxon>
        <taxon>Polysiphonioideae</taxon>
        <taxon>Polysiphonia</taxon>
    </lineage>
</organism>
<dbReference type="PANTHER" id="PTHR36895">
    <property type="match status" value="1"/>
</dbReference>
<comment type="similarity">
    <text evidence="2">Belongs to the ycf23 family.</text>
</comment>
<comment type="subcellular location">
    <subcellularLocation>
        <location evidence="1">Plastid</location>
    </subcellularLocation>
</comment>
<evidence type="ECO:0000256" key="1">
    <source>
        <dbReference type="ARBA" id="ARBA00004474"/>
    </source>
</evidence>
<sequence length="269" mass="29442">MNLYNTQLNKAFQSKSVLKIITGINNTNIGNVLKIAKAAELSRATYLDVAANVKLVKILKSSCSLPICTSSINPIDLYNCVLAGADLVEIGNYDFFYNQGIYLTAEQIVNLVLEVKSMVESIDICVTIPYHITWIEQVYLAQKLEAIGVSIIQTEGISRFYKAELVSSIIDISSLIDTSIPSLLSTYSLSQFVNIPTIASSGFKNILAPIAYSYGASGIGFGSSLQQQNDVNSIIKYINQAHKLINSLTNLEVVYNVSNSYSKLNKVKS</sequence>
<protein>
    <recommendedName>
        <fullName evidence="3">Uncharacterized protein ycf23</fullName>
    </recommendedName>
</protein>